<organism evidence="2 3">
    <name type="scientific">Haloechinothrix salitolerans</name>
    <dbReference type="NCBI Taxonomy" id="926830"/>
    <lineage>
        <taxon>Bacteria</taxon>
        <taxon>Bacillati</taxon>
        <taxon>Actinomycetota</taxon>
        <taxon>Actinomycetes</taxon>
        <taxon>Pseudonocardiales</taxon>
        <taxon>Pseudonocardiaceae</taxon>
        <taxon>Haloechinothrix</taxon>
    </lineage>
</organism>
<name>A0ABW2C5Z3_9PSEU</name>
<dbReference type="EMBL" id="JBHSXX010000001">
    <property type="protein sequence ID" value="MFC6869489.1"/>
    <property type="molecule type" value="Genomic_DNA"/>
</dbReference>
<evidence type="ECO:0000313" key="3">
    <source>
        <dbReference type="Proteomes" id="UP001596337"/>
    </source>
</evidence>
<dbReference type="Proteomes" id="UP001596337">
    <property type="component" value="Unassembled WGS sequence"/>
</dbReference>
<protein>
    <submittedName>
        <fullName evidence="2">Uncharacterized protein</fullName>
    </submittedName>
</protein>
<dbReference type="RefSeq" id="WP_345397058.1">
    <property type="nucleotide sequence ID" value="NZ_BAABLA010000027.1"/>
</dbReference>
<proteinExistence type="predicted"/>
<feature type="compositionally biased region" description="Pro residues" evidence="1">
    <location>
        <begin position="82"/>
        <end position="91"/>
    </location>
</feature>
<evidence type="ECO:0000256" key="1">
    <source>
        <dbReference type="SAM" id="MobiDB-lite"/>
    </source>
</evidence>
<reference evidence="3" key="1">
    <citation type="journal article" date="2019" name="Int. J. Syst. Evol. Microbiol.">
        <title>The Global Catalogue of Microorganisms (GCM) 10K type strain sequencing project: providing services to taxonomists for standard genome sequencing and annotation.</title>
        <authorList>
            <consortium name="The Broad Institute Genomics Platform"/>
            <consortium name="The Broad Institute Genome Sequencing Center for Infectious Disease"/>
            <person name="Wu L."/>
            <person name="Ma J."/>
        </authorList>
    </citation>
    <scope>NUCLEOTIDE SEQUENCE [LARGE SCALE GENOMIC DNA]</scope>
    <source>
        <strain evidence="3">KCTC 32255</strain>
    </source>
</reference>
<evidence type="ECO:0000313" key="2">
    <source>
        <dbReference type="EMBL" id="MFC6869489.1"/>
    </source>
</evidence>
<keyword evidence="3" id="KW-1185">Reference proteome</keyword>
<sequence>MAPASARRPGVWALFVLAALLWGGGSAIPATVLATAGAETAPVESRADRHGEPEMQPLPTARVIATPAIARGGDLDQSLPSTTPPSGPVVPMPTLAGIADSDSAALPEVWRGFTAQGRAPPGWVSV</sequence>
<gene>
    <name evidence="2" type="ORF">ACFQGD_20340</name>
</gene>
<comment type="caution">
    <text evidence="2">The sequence shown here is derived from an EMBL/GenBank/DDBJ whole genome shotgun (WGS) entry which is preliminary data.</text>
</comment>
<feature type="region of interest" description="Disordered" evidence="1">
    <location>
        <begin position="72"/>
        <end position="96"/>
    </location>
</feature>
<accession>A0ABW2C5Z3</accession>